<comment type="similarity">
    <text evidence="2">Belongs to the TRAFAC class TrmE-Era-EngA-EngB-Septin-like GTPase superfamily. AIG1/Toc34/Toc159-like paraseptin GTPase family. IAN subfamily.</text>
</comment>
<keyword evidence="6" id="KW-1185">Reference proteome</keyword>
<evidence type="ECO:0000256" key="1">
    <source>
        <dbReference type="ARBA" id="ARBA00007381"/>
    </source>
</evidence>
<keyword evidence="3" id="KW-0547">Nucleotide-binding</keyword>
<dbReference type="SUPFAM" id="SSF52540">
    <property type="entry name" value="P-loop containing nucleoside triphosphate hydrolases"/>
    <property type="match status" value="1"/>
</dbReference>
<dbReference type="Gene3D" id="3.30.420.40">
    <property type="match status" value="2"/>
</dbReference>
<dbReference type="PROSITE" id="PS00297">
    <property type="entry name" value="HSP70_1"/>
    <property type="match status" value="1"/>
</dbReference>
<dbReference type="GO" id="GO:0005524">
    <property type="term" value="F:ATP binding"/>
    <property type="evidence" value="ECO:0007669"/>
    <property type="project" value="UniProtKB-KW"/>
</dbReference>
<proteinExistence type="inferred from homology"/>
<dbReference type="Gene3D" id="3.30.30.30">
    <property type="match status" value="1"/>
</dbReference>
<evidence type="ECO:0000313" key="7">
    <source>
        <dbReference type="WBParaSite" id="PDA_v2.g13107.t1"/>
    </source>
</evidence>
<dbReference type="InterPro" id="IPR027417">
    <property type="entry name" value="P-loop_NTPase"/>
</dbReference>
<evidence type="ECO:0000259" key="5">
    <source>
        <dbReference type="Pfam" id="PF04548"/>
    </source>
</evidence>
<evidence type="ECO:0000256" key="4">
    <source>
        <dbReference type="ARBA" id="ARBA00022840"/>
    </source>
</evidence>
<feature type="domain" description="AIG1-type G" evidence="5">
    <location>
        <begin position="122"/>
        <end position="217"/>
    </location>
</feature>
<dbReference type="WBParaSite" id="PDA_v2.g13107.t1">
    <property type="protein sequence ID" value="PDA_v2.g13107.t1"/>
    <property type="gene ID" value="PDA_v2.g13107"/>
</dbReference>
<dbReference type="GO" id="GO:0005525">
    <property type="term" value="F:GTP binding"/>
    <property type="evidence" value="ECO:0007669"/>
    <property type="project" value="InterPro"/>
</dbReference>
<reference evidence="7" key="1">
    <citation type="submission" date="2022-11" db="UniProtKB">
        <authorList>
            <consortium name="WormBaseParasite"/>
        </authorList>
    </citation>
    <scope>IDENTIFICATION</scope>
</reference>
<dbReference type="InterPro" id="IPR006703">
    <property type="entry name" value="G_AIG1"/>
</dbReference>
<dbReference type="Pfam" id="PF00012">
    <property type="entry name" value="HSP70"/>
    <property type="match status" value="1"/>
</dbReference>
<dbReference type="GO" id="GO:0140662">
    <property type="term" value="F:ATP-dependent protein folding chaperone"/>
    <property type="evidence" value="ECO:0007669"/>
    <property type="project" value="InterPro"/>
</dbReference>
<dbReference type="Pfam" id="PF04548">
    <property type="entry name" value="AIG1"/>
    <property type="match status" value="1"/>
</dbReference>
<protein>
    <submittedName>
        <fullName evidence="7">AIG1-type G domain-containing protein</fullName>
    </submittedName>
</protein>
<keyword evidence="4" id="KW-0067">ATP-binding</keyword>
<name>A0A914P5C4_9BILA</name>
<comment type="similarity">
    <text evidence="1">Belongs to the heat shock protein 70 family.</text>
</comment>
<dbReference type="InterPro" id="IPR013126">
    <property type="entry name" value="Hsp_70_fam"/>
</dbReference>
<dbReference type="AlphaFoldDB" id="A0A914P5C4"/>
<organism evidence="6 7">
    <name type="scientific">Panagrolaimus davidi</name>
    <dbReference type="NCBI Taxonomy" id="227884"/>
    <lineage>
        <taxon>Eukaryota</taxon>
        <taxon>Metazoa</taxon>
        <taxon>Ecdysozoa</taxon>
        <taxon>Nematoda</taxon>
        <taxon>Chromadorea</taxon>
        <taxon>Rhabditida</taxon>
        <taxon>Tylenchina</taxon>
        <taxon>Panagrolaimomorpha</taxon>
        <taxon>Panagrolaimoidea</taxon>
        <taxon>Panagrolaimidae</taxon>
        <taxon>Panagrolaimus</taxon>
    </lineage>
</organism>
<dbReference type="PROSITE" id="PS00675">
    <property type="entry name" value="SIGMA54_INTERACT_1"/>
    <property type="match status" value="1"/>
</dbReference>
<evidence type="ECO:0000256" key="3">
    <source>
        <dbReference type="ARBA" id="ARBA00022741"/>
    </source>
</evidence>
<dbReference type="GO" id="GO:0006950">
    <property type="term" value="P:response to stress"/>
    <property type="evidence" value="ECO:0007669"/>
    <property type="project" value="UniProtKB-ARBA"/>
</dbReference>
<dbReference type="InterPro" id="IPR018181">
    <property type="entry name" value="Heat_shock_70_CS"/>
</dbReference>
<dbReference type="Gene3D" id="3.90.640.10">
    <property type="entry name" value="Actin, Chain A, domain 4"/>
    <property type="match status" value="1"/>
</dbReference>
<dbReference type="InterPro" id="IPR043129">
    <property type="entry name" value="ATPase_NBD"/>
</dbReference>
<dbReference type="InterPro" id="IPR025662">
    <property type="entry name" value="Sigma_54_int_dom_ATP-bd_1"/>
</dbReference>
<dbReference type="Proteomes" id="UP000887578">
    <property type="component" value="Unplaced"/>
</dbReference>
<dbReference type="PRINTS" id="PR00301">
    <property type="entry name" value="HEATSHOCK70"/>
</dbReference>
<accession>A0A914P5C4</accession>
<dbReference type="SUPFAM" id="SSF53067">
    <property type="entry name" value="Actin-like ATPase domain"/>
    <property type="match status" value="2"/>
</dbReference>
<dbReference type="Gene3D" id="3.40.50.300">
    <property type="entry name" value="P-loop containing nucleotide triphosphate hydrolases"/>
    <property type="match status" value="1"/>
</dbReference>
<evidence type="ECO:0000256" key="2">
    <source>
        <dbReference type="ARBA" id="ARBA00008535"/>
    </source>
</evidence>
<sequence>MQQRWIERVDMQRMQNNPDENEKFGCEITKSDKIEVEPVKNEKSIVEKTTANVLFIGQSGAGKSMLVNSIYSYLTYNFDEVSSAQTVDCILPCHFQLQTPDFQRVVFTAGPQDANEHFNDNGESVTQKPKIYSLKTEKYSCKVIDTPGLGDTRGAKQDAENVDLIRNAIIEIEELHAICFVMPSNISKLTSNFEMNMRDLLSLFPKTALKNVFFFFTFAYSTFYTIGNIRSSLEKFFGIFKALYNFEIPFGPNNTYCVDNEALMYFIATKQGHQYQNRDLESFRISWDKSKAAIENFLTKLEYITPIKSKDILMTYEFEQVGTLLKLETDKSLEKLIQQILITISQISMTSKFNLKKRKDMQSMEDFKTPQLFEALQICQEKVKDGNLKQFISKIVECYGLQKPENGNETNVTKFYKQKLVETLHLEEINITCLKALCDKCRDKDLFIPDDNTIFAFPKKIVEMNQDIDAVGIDLGTSRCCVAVNRKSGIETIGLDNTGGRLMPSYVSYDEEHPKCGQTVVDRLRHFSEATVFDSKRIIGKTIVNIDKIWPFKVVNLNNQPTIVLKTQRGEIQQTATEVAAVLLKYMKEKAESFQGKKLSNVVITIPAAFTEAQEAATKEAAILAGWETITLLPEPIAAAFAYFIDRPIPNNSILLLFDLGGGTLDVCVFKIINDQIQIISKNGDSKLGGRDFDNLLMDFFSNKLNMDYDVSKLGNNFPNLNKDNSETMVNLKDIRDKKFKLLMESQKIKHNLSVHNEDHLDSADIDPAKSGFIQISQQNFYDLSEDLLNKIQNTILSALYKSGYKANEINQVLHVGGGCRMAMIKKLLQKMFPSAEHWCEEHPDEVVAIGAAYYAYEIFSK</sequence>
<evidence type="ECO:0000313" key="6">
    <source>
        <dbReference type="Proteomes" id="UP000887578"/>
    </source>
</evidence>
<dbReference type="PANTHER" id="PTHR19375">
    <property type="entry name" value="HEAT SHOCK PROTEIN 70KDA"/>
    <property type="match status" value="1"/>
</dbReference>